<dbReference type="AlphaFoldDB" id="A0AAE1K8B9"/>
<evidence type="ECO:0000313" key="3">
    <source>
        <dbReference type="Proteomes" id="UP001286313"/>
    </source>
</evidence>
<reference evidence="2" key="1">
    <citation type="submission" date="2023-10" db="EMBL/GenBank/DDBJ databases">
        <title>Genome assemblies of two species of porcelain crab, Petrolisthes cinctipes and Petrolisthes manimaculis (Anomura: Porcellanidae).</title>
        <authorList>
            <person name="Angst P."/>
        </authorList>
    </citation>
    <scope>NUCLEOTIDE SEQUENCE</scope>
    <source>
        <strain evidence="2">PB745_01</strain>
        <tissue evidence="2">Gill</tissue>
    </source>
</reference>
<dbReference type="PRINTS" id="PR01217">
    <property type="entry name" value="PRICHEXTENSN"/>
</dbReference>
<proteinExistence type="predicted"/>
<evidence type="ECO:0000313" key="2">
    <source>
        <dbReference type="EMBL" id="KAK3865523.1"/>
    </source>
</evidence>
<sequence length="326" mass="35344">MANTTKNLEGHESLTGFLGQHCFITKKHNDKLPKDLFICFYYAFCYRFNLPVASHHNTSKILASVGVMANKKSFIGIRCDTASLISSNKELSKTTPSSQQVKTPCAKCTQTTNTAKVLYRTSRHASQHIFKGKDSLCEFLSKVYKVTVTSVSQPSPATPVSQPIPATPQPRPATPVSQPSPATPVSQPIPASPQPRPATPVSQPSPATPVSQPRPATPVSQPSPATPVSQPSPATPESQSVIETSVPHPNITSDISSTPTMPLTLPAIPFFNQGQSQMPMPFLPVQTNNIDPALNQLFYSLSMSYMYYTLAVAKASQEHNNTEERQ</sequence>
<feature type="compositionally biased region" description="Polar residues" evidence="1">
    <location>
        <begin position="175"/>
        <end position="186"/>
    </location>
</feature>
<gene>
    <name evidence="2" type="ORF">Pcinc_028881</name>
</gene>
<feature type="region of interest" description="Disordered" evidence="1">
    <location>
        <begin position="150"/>
        <end position="240"/>
    </location>
</feature>
<accession>A0AAE1K8B9</accession>
<evidence type="ECO:0000256" key="1">
    <source>
        <dbReference type="SAM" id="MobiDB-lite"/>
    </source>
</evidence>
<keyword evidence="3" id="KW-1185">Reference proteome</keyword>
<feature type="compositionally biased region" description="Polar residues" evidence="1">
    <location>
        <begin position="200"/>
        <end position="211"/>
    </location>
</feature>
<name>A0AAE1K8B9_PETCI</name>
<organism evidence="2 3">
    <name type="scientific">Petrolisthes cinctipes</name>
    <name type="common">Flat porcelain crab</name>
    <dbReference type="NCBI Taxonomy" id="88211"/>
    <lineage>
        <taxon>Eukaryota</taxon>
        <taxon>Metazoa</taxon>
        <taxon>Ecdysozoa</taxon>
        <taxon>Arthropoda</taxon>
        <taxon>Crustacea</taxon>
        <taxon>Multicrustacea</taxon>
        <taxon>Malacostraca</taxon>
        <taxon>Eumalacostraca</taxon>
        <taxon>Eucarida</taxon>
        <taxon>Decapoda</taxon>
        <taxon>Pleocyemata</taxon>
        <taxon>Anomura</taxon>
        <taxon>Galatheoidea</taxon>
        <taxon>Porcellanidae</taxon>
        <taxon>Petrolisthes</taxon>
    </lineage>
</organism>
<dbReference type="Proteomes" id="UP001286313">
    <property type="component" value="Unassembled WGS sequence"/>
</dbReference>
<protein>
    <submittedName>
        <fullName evidence="2">Uncharacterized protein</fullName>
    </submittedName>
</protein>
<feature type="compositionally biased region" description="Polar residues" evidence="1">
    <location>
        <begin position="218"/>
        <end position="240"/>
    </location>
</feature>
<dbReference type="EMBL" id="JAWQEG010003569">
    <property type="protein sequence ID" value="KAK3865523.1"/>
    <property type="molecule type" value="Genomic_DNA"/>
</dbReference>
<comment type="caution">
    <text evidence="2">The sequence shown here is derived from an EMBL/GenBank/DDBJ whole genome shotgun (WGS) entry which is preliminary data.</text>
</comment>